<dbReference type="AlphaFoldDB" id="A0A3M2L9D0"/>
<dbReference type="OrthoDB" id="4514753at2"/>
<organism evidence="3 4">
    <name type="scientific">Nocardia stercoris</name>
    <dbReference type="NCBI Taxonomy" id="2483361"/>
    <lineage>
        <taxon>Bacteria</taxon>
        <taxon>Bacillati</taxon>
        <taxon>Actinomycetota</taxon>
        <taxon>Actinomycetes</taxon>
        <taxon>Mycobacteriales</taxon>
        <taxon>Nocardiaceae</taxon>
        <taxon>Nocardia</taxon>
    </lineage>
</organism>
<accession>A0A3M2L9D0</accession>
<gene>
    <name evidence="3" type="ORF">EBN03_07230</name>
</gene>
<keyword evidence="4" id="KW-1185">Reference proteome</keyword>
<keyword evidence="1" id="KW-0812">Transmembrane</keyword>
<dbReference type="Proteomes" id="UP000279275">
    <property type="component" value="Unassembled WGS sequence"/>
</dbReference>
<dbReference type="RefSeq" id="WP_122187125.1">
    <property type="nucleotide sequence ID" value="NZ_RFFH01000002.1"/>
</dbReference>
<name>A0A3M2L9D0_9NOCA</name>
<comment type="caution">
    <text evidence="3">The sequence shown here is derived from an EMBL/GenBank/DDBJ whole genome shotgun (WGS) entry which is preliminary data.</text>
</comment>
<proteinExistence type="predicted"/>
<sequence length="401" mass="41958">MRFTRLTPLAGAVVLTSALGAGLLAPSVASADEVDTLAATPVAGELCDNHAPTFDEVVSATASAIRTLIPAAQLAAYDQQVEQTRQAMAQLPVHRDLLPVNPATLGGRVDEIDDPFVTQIVADLDAIRTGRLDHTTPLSTLSVNDVVEIFIMATRIVKIPAQFLAGSVPTFGFVLSFVVGGIFSGIKWLARKVQDAISGTCALPSAYPKLDLNTDDFPVQHVAVPAELDALAHQLNRADGQCTPVADLKLSTVVDRARAFVAATDLPLDKNQATVTADQVQAFLANNRISDAAVMQRPDQLGSVIDFLNYGPLTFLANLGFEIGNGTVTGTTALADVTVENAYDLAALTLDTIKLLTSAAALIPGTAAITGPLGSAETYAYLPYSYGSGPLLGVMQSMCAV</sequence>
<evidence type="ECO:0000313" key="3">
    <source>
        <dbReference type="EMBL" id="RMI34202.1"/>
    </source>
</evidence>
<dbReference type="EMBL" id="RFFH01000002">
    <property type="protein sequence ID" value="RMI34202.1"/>
    <property type="molecule type" value="Genomic_DNA"/>
</dbReference>
<evidence type="ECO:0000313" key="4">
    <source>
        <dbReference type="Proteomes" id="UP000279275"/>
    </source>
</evidence>
<reference evidence="3 4" key="1">
    <citation type="submission" date="2018-10" db="EMBL/GenBank/DDBJ databases">
        <title>Isolation from cow dung.</title>
        <authorList>
            <person name="Ling L."/>
        </authorList>
    </citation>
    <scope>NUCLEOTIDE SEQUENCE [LARGE SCALE GENOMIC DNA]</scope>
    <source>
        <strain evidence="3 4">NEAU-LL90</strain>
    </source>
</reference>
<evidence type="ECO:0000256" key="1">
    <source>
        <dbReference type="SAM" id="Phobius"/>
    </source>
</evidence>
<protein>
    <submittedName>
        <fullName evidence="3">Uncharacterized protein</fullName>
    </submittedName>
</protein>
<feature type="transmembrane region" description="Helical" evidence="1">
    <location>
        <begin position="163"/>
        <end position="183"/>
    </location>
</feature>
<feature type="signal peptide" evidence="2">
    <location>
        <begin position="1"/>
        <end position="31"/>
    </location>
</feature>
<evidence type="ECO:0000256" key="2">
    <source>
        <dbReference type="SAM" id="SignalP"/>
    </source>
</evidence>
<keyword evidence="2" id="KW-0732">Signal</keyword>
<feature type="chain" id="PRO_5018331974" evidence="2">
    <location>
        <begin position="32"/>
        <end position="401"/>
    </location>
</feature>
<keyword evidence="1" id="KW-0472">Membrane</keyword>
<keyword evidence="1" id="KW-1133">Transmembrane helix</keyword>